<organism evidence="2 3">
    <name type="scientific">Staphylococcus hsinchuensis</name>
    <dbReference type="NCBI Taxonomy" id="3051183"/>
    <lineage>
        <taxon>Bacteria</taxon>
        <taxon>Bacillati</taxon>
        <taxon>Bacillota</taxon>
        <taxon>Bacilli</taxon>
        <taxon>Bacillales</taxon>
        <taxon>Staphylococcaceae</taxon>
        <taxon>Staphylococcus</taxon>
    </lineage>
</organism>
<sequence>MSNQNEQMIEEIRERLNIVNQGLIDPENFKSADEKEVREIHDYVTNKASLTPSEVSAIADALGQIRK</sequence>
<evidence type="ECO:0000313" key="2">
    <source>
        <dbReference type="EMBL" id="XAF70465.1"/>
    </source>
</evidence>
<gene>
    <name evidence="2" type="ORF">QQM35_10565</name>
</gene>
<dbReference type="Proteomes" id="UP001436297">
    <property type="component" value="Chromosome"/>
</dbReference>
<keyword evidence="3" id="KW-1185">Reference proteome</keyword>
<dbReference type="InterPro" id="IPR009507">
    <property type="entry name" value="UPF0435"/>
</dbReference>
<evidence type="ECO:0000313" key="3">
    <source>
        <dbReference type="Proteomes" id="UP001436297"/>
    </source>
</evidence>
<evidence type="ECO:0000256" key="1">
    <source>
        <dbReference type="HAMAP-Rule" id="MF_00829"/>
    </source>
</evidence>
<reference evidence="2 3" key="1">
    <citation type="journal article" date="2024" name="Pathogens">
        <title>Staphylococcus hsinchuensis sp. nov., Isolated from Soymilk.</title>
        <authorList>
            <person name="Wang Y.T."/>
            <person name="Lin Y.C."/>
            <person name="Hsieh Y.H."/>
            <person name="Lin Y.T."/>
            <person name="Hamada M."/>
            <person name="Chen C.C."/>
            <person name="Liou J.S."/>
            <person name="Lee A.Y."/>
            <person name="Zhang W.L."/>
            <person name="Chen Y.T."/>
            <person name="Huang C.H."/>
        </authorList>
    </citation>
    <scope>NUCLEOTIDE SEQUENCE [LARGE SCALE GENOMIC DNA]</scope>
    <source>
        <strain evidence="2 3">H164</strain>
    </source>
</reference>
<comment type="similarity">
    <text evidence="1">Belongs to the UPF0435 family.</text>
</comment>
<name>A0ABZ3EDH0_9STAP</name>
<accession>A0ABZ3EDH0</accession>
<dbReference type="Pfam" id="PF06569">
    <property type="entry name" value="DUF1128"/>
    <property type="match status" value="1"/>
</dbReference>
<dbReference type="EMBL" id="CP128355">
    <property type="protein sequence ID" value="XAF70465.1"/>
    <property type="molecule type" value="Genomic_DNA"/>
</dbReference>
<protein>
    <recommendedName>
        <fullName evidence="1">UPF0435 protein QQM35_10565</fullName>
    </recommendedName>
</protein>
<proteinExistence type="inferred from homology"/>
<dbReference type="HAMAP" id="MF_00829">
    <property type="entry name" value="UPF0435"/>
    <property type="match status" value="1"/>
</dbReference>